<reference evidence="2" key="1">
    <citation type="submission" date="2020-06" db="EMBL/GenBank/DDBJ databases">
        <authorList>
            <person name="Li T."/>
            <person name="Hu X."/>
            <person name="Zhang T."/>
            <person name="Song X."/>
            <person name="Zhang H."/>
            <person name="Dai N."/>
            <person name="Sheng W."/>
            <person name="Hou X."/>
            <person name="Wei L."/>
        </authorList>
    </citation>
    <scope>NUCLEOTIDE SEQUENCE</scope>
    <source>
        <strain evidence="2">3651</strain>
        <tissue evidence="2">Leaf</tissue>
    </source>
</reference>
<accession>A0AAE1YSK6</accession>
<keyword evidence="1" id="KW-1133">Transmembrane helix</keyword>
<evidence type="ECO:0000256" key="1">
    <source>
        <dbReference type="SAM" id="Phobius"/>
    </source>
</evidence>
<proteinExistence type="predicted"/>
<feature type="non-terminal residue" evidence="2">
    <location>
        <position position="1"/>
    </location>
</feature>
<dbReference type="EMBL" id="JACGWO010000002">
    <property type="protein sequence ID" value="KAK4435700.1"/>
    <property type="molecule type" value="Genomic_DNA"/>
</dbReference>
<keyword evidence="3" id="KW-1185">Reference proteome</keyword>
<organism evidence="2 3">
    <name type="scientific">Sesamum alatum</name>
    <dbReference type="NCBI Taxonomy" id="300844"/>
    <lineage>
        <taxon>Eukaryota</taxon>
        <taxon>Viridiplantae</taxon>
        <taxon>Streptophyta</taxon>
        <taxon>Embryophyta</taxon>
        <taxon>Tracheophyta</taxon>
        <taxon>Spermatophyta</taxon>
        <taxon>Magnoliopsida</taxon>
        <taxon>eudicotyledons</taxon>
        <taxon>Gunneridae</taxon>
        <taxon>Pentapetalae</taxon>
        <taxon>asterids</taxon>
        <taxon>lamiids</taxon>
        <taxon>Lamiales</taxon>
        <taxon>Pedaliaceae</taxon>
        <taxon>Sesamum</taxon>
    </lineage>
</organism>
<evidence type="ECO:0000313" key="3">
    <source>
        <dbReference type="Proteomes" id="UP001293254"/>
    </source>
</evidence>
<keyword evidence="1" id="KW-0472">Membrane</keyword>
<protein>
    <submittedName>
        <fullName evidence="2">Uncharacterized protein</fullName>
    </submittedName>
</protein>
<comment type="caution">
    <text evidence="2">The sequence shown here is derived from an EMBL/GenBank/DDBJ whole genome shotgun (WGS) entry which is preliminary data.</text>
</comment>
<reference evidence="2" key="2">
    <citation type="journal article" date="2024" name="Plant">
        <title>Genomic evolution and insights into agronomic trait innovations of Sesamum species.</title>
        <authorList>
            <person name="Miao H."/>
            <person name="Wang L."/>
            <person name="Qu L."/>
            <person name="Liu H."/>
            <person name="Sun Y."/>
            <person name="Le M."/>
            <person name="Wang Q."/>
            <person name="Wei S."/>
            <person name="Zheng Y."/>
            <person name="Lin W."/>
            <person name="Duan Y."/>
            <person name="Cao H."/>
            <person name="Xiong S."/>
            <person name="Wang X."/>
            <person name="Wei L."/>
            <person name="Li C."/>
            <person name="Ma Q."/>
            <person name="Ju M."/>
            <person name="Zhao R."/>
            <person name="Li G."/>
            <person name="Mu C."/>
            <person name="Tian Q."/>
            <person name="Mei H."/>
            <person name="Zhang T."/>
            <person name="Gao T."/>
            <person name="Zhang H."/>
        </authorList>
    </citation>
    <scope>NUCLEOTIDE SEQUENCE</scope>
    <source>
        <strain evidence="2">3651</strain>
    </source>
</reference>
<sequence>STCYCFIGFDASALLFRPSLPCCGIFNLKDWGSQLATLLDASFDCMSADVIRLSSNSYSIRFKNEERFTRFRQANPVQQLDVKELALFVWAVLVVIGSVILSKSVLYPLKLDDRQLKFVSSKSACSNLDPFSLGFPQVLHFAGLWLPSTEISAIGPSSHLWFTVIPRFRFLLSVTEIFSNSVPESWNLCY</sequence>
<evidence type="ECO:0000313" key="2">
    <source>
        <dbReference type="EMBL" id="KAK4435700.1"/>
    </source>
</evidence>
<keyword evidence="1" id="KW-0812">Transmembrane</keyword>
<dbReference type="AlphaFoldDB" id="A0AAE1YSK6"/>
<gene>
    <name evidence="2" type="ORF">Salat_0733500</name>
</gene>
<feature type="transmembrane region" description="Helical" evidence="1">
    <location>
        <begin position="85"/>
        <end position="107"/>
    </location>
</feature>
<dbReference type="Proteomes" id="UP001293254">
    <property type="component" value="Unassembled WGS sequence"/>
</dbReference>
<name>A0AAE1YSK6_9LAMI</name>